<dbReference type="InterPro" id="IPR007159">
    <property type="entry name" value="SpoVT-AbrB_dom"/>
</dbReference>
<dbReference type="SMART" id="SM00966">
    <property type="entry name" value="SpoVT_AbrB"/>
    <property type="match status" value="1"/>
</dbReference>
<comment type="caution">
    <text evidence="3">The sequence shown here is derived from an EMBL/GenBank/DDBJ whole genome shotgun (WGS) entry which is preliminary data.</text>
</comment>
<accession>A0A4R8GYG0</accession>
<evidence type="ECO:0000256" key="1">
    <source>
        <dbReference type="PROSITE-ProRule" id="PRU01076"/>
    </source>
</evidence>
<dbReference type="Gene3D" id="2.10.260.10">
    <property type="match status" value="1"/>
</dbReference>
<dbReference type="PROSITE" id="PS51740">
    <property type="entry name" value="SPOVT_ABRB"/>
    <property type="match status" value="1"/>
</dbReference>
<reference evidence="3 4" key="1">
    <citation type="submission" date="2019-03" db="EMBL/GenBank/DDBJ databases">
        <title>Subsurface microbial communities from deep shales in Ohio and West Virginia, USA.</title>
        <authorList>
            <person name="Wrighton K."/>
        </authorList>
    </citation>
    <scope>NUCLEOTIDE SEQUENCE [LARGE SCALE GENOMIC DNA]</scope>
    <source>
        <strain evidence="3 4">MSL 6dP</strain>
    </source>
</reference>
<name>A0A4R8GYG0_9FIRM</name>
<dbReference type="AlphaFoldDB" id="A0A4R8GYG0"/>
<dbReference type="Pfam" id="PF04014">
    <property type="entry name" value="MazE_antitoxin"/>
    <property type="match status" value="1"/>
</dbReference>
<proteinExistence type="predicted"/>
<evidence type="ECO:0000313" key="4">
    <source>
        <dbReference type="Proteomes" id="UP000295832"/>
    </source>
</evidence>
<dbReference type="PANTHER" id="PTHR36432">
    <property type="match status" value="1"/>
</dbReference>
<dbReference type="InterPro" id="IPR037914">
    <property type="entry name" value="SpoVT-AbrB_sf"/>
</dbReference>
<gene>
    <name evidence="3" type="ORF">C7959_11321</name>
</gene>
<dbReference type="Proteomes" id="UP000295832">
    <property type="component" value="Unassembled WGS sequence"/>
</dbReference>
<sequence>MRATGIVRKIDNLGRVVIPKEIRTEMKIDNGNTLEIYVDQNDTVILKKYSPVRELRNLEGYIDTLVETTNCNVMISDTDRIIDSSSHFNEYTDKIVGNKVKEAMKSRKSIIIEEAKDEDICTNFRSKDDKLGSVLISPIIKQGDILGAVILSSKDKKLGDFETKVSEITAKVISKKLGL</sequence>
<evidence type="ECO:0000313" key="3">
    <source>
        <dbReference type="EMBL" id="TDX51376.1"/>
    </source>
</evidence>
<dbReference type="Pfam" id="PF15714">
    <property type="entry name" value="SpoVT_C"/>
    <property type="match status" value="1"/>
</dbReference>
<dbReference type="STRING" id="926561.GCA_000379025_01554"/>
<protein>
    <submittedName>
        <fullName evidence="3">AbrB family transcriptional regulator (Stage V sporulation protein T)</fullName>
    </submittedName>
</protein>
<keyword evidence="1" id="KW-0238">DNA-binding</keyword>
<organism evidence="3 4">
    <name type="scientific">Orenia marismortui</name>
    <dbReference type="NCBI Taxonomy" id="46469"/>
    <lineage>
        <taxon>Bacteria</taxon>
        <taxon>Bacillati</taxon>
        <taxon>Bacillota</taxon>
        <taxon>Clostridia</taxon>
        <taxon>Halanaerobiales</taxon>
        <taxon>Halobacteroidaceae</taxon>
        <taxon>Orenia</taxon>
    </lineage>
</organism>
<dbReference type="PANTHER" id="PTHR36432:SF1">
    <property type="entry name" value="STAGE V SPORULATION PROTEIN T"/>
    <property type="match status" value="1"/>
</dbReference>
<dbReference type="GO" id="GO:0003677">
    <property type="term" value="F:DNA binding"/>
    <property type="evidence" value="ECO:0007669"/>
    <property type="project" value="UniProtKB-UniRule"/>
</dbReference>
<dbReference type="Gene3D" id="3.30.450.40">
    <property type="match status" value="1"/>
</dbReference>
<evidence type="ECO:0000259" key="2">
    <source>
        <dbReference type="PROSITE" id="PS51740"/>
    </source>
</evidence>
<dbReference type="NCBIfam" id="TIGR01439">
    <property type="entry name" value="lp_hng_hel_AbrB"/>
    <property type="match status" value="1"/>
</dbReference>
<dbReference type="InterPro" id="IPR052731">
    <property type="entry name" value="B_subtilis_Trans_State_Reg"/>
</dbReference>
<dbReference type="EMBL" id="SOEG01000013">
    <property type="protein sequence ID" value="TDX51376.1"/>
    <property type="molecule type" value="Genomic_DNA"/>
</dbReference>
<dbReference type="SUPFAM" id="SSF89447">
    <property type="entry name" value="AbrB/MazE/MraZ-like"/>
    <property type="match status" value="1"/>
</dbReference>
<feature type="domain" description="SpoVT-AbrB" evidence="2">
    <location>
        <begin position="5"/>
        <end position="51"/>
    </location>
</feature>
<keyword evidence="4" id="KW-1185">Reference proteome</keyword>
<dbReference type="RefSeq" id="WP_018248733.1">
    <property type="nucleotide sequence ID" value="NZ_SOEG01000013.1"/>
</dbReference>
<dbReference type="InterPro" id="IPR029016">
    <property type="entry name" value="GAF-like_dom_sf"/>
</dbReference>